<organism evidence="2 3">
    <name type="scientific">Stylosanthes scabra</name>
    <dbReference type="NCBI Taxonomy" id="79078"/>
    <lineage>
        <taxon>Eukaryota</taxon>
        <taxon>Viridiplantae</taxon>
        <taxon>Streptophyta</taxon>
        <taxon>Embryophyta</taxon>
        <taxon>Tracheophyta</taxon>
        <taxon>Spermatophyta</taxon>
        <taxon>Magnoliopsida</taxon>
        <taxon>eudicotyledons</taxon>
        <taxon>Gunneridae</taxon>
        <taxon>Pentapetalae</taxon>
        <taxon>rosids</taxon>
        <taxon>fabids</taxon>
        <taxon>Fabales</taxon>
        <taxon>Fabaceae</taxon>
        <taxon>Papilionoideae</taxon>
        <taxon>50 kb inversion clade</taxon>
        <taxon>dalbergioids sensu lato</taxon>
        <taxon>Dalbergieae</taxon>
        <taxon>Pterocarpus clade</taxon>
        <taxon>Stylosanthes</taxon>
    </lineage>
</organism>
<evidence type="ECO:0000313" key="2">
    <source>
        <dbReference type="EMBL" id="MED6211307.1"/>
    </source>
</evidence>
<dbReference type="EMBL" id="JASCZI010242514">
    <property type="protein sequence ID" value="MED6211307.1"/>
    <property type="molecule type" value="Genomic_DNA"/>
</dbReference>
<proteinExistence type="predicted"/>
<feature type="non-terminal residue" evidence="2">
    <location>
        <position position="1"/>
    </location>
</feature>
<comment type="caution">
    <text evidence="2">The sequence shown here is derived from an EMBL/GenBank/DDBJ whole genome shotgun (WGS) entry which is preliminary data.</text>
</comment>
<feature type="region of interest" description="Disordered" evidence="1">
    <location>
        <begin position="76"/>
        <end position="100"/>
    </location>
</feature>
<sequence length="100" mass="10446">GEDIIAQALFISHARSGLADAVHDRGVIWACHPAPGLRFRRSTHLSICGALGAGIPHVPSPMGGWLHAGVLAPLPAGPMGDGRPVPRCTTTRSGQRAERE</sequence>
<protein>
    <submittedName>
        <fullName evidence="2">Uncharacterized protein</fullName>
    </submittedName>
</protein>
<keyword evidence="3" id="KW-1185">Reference proteome</keyword>
<reference evidence="2 3" key="1">
    <citation type="journal article" date="2023" name="Plants (Basel)">
        <title>Bridging the Gap: Combining Genomics and Transcriptomics Approaches to Understand Stylosanthes scabra, an Orphan Legume from the Brazilian Caatinga.</title>
        <authorList>
            <person name="Ferreira-Neto J.R.C."/>
            <person name="da Silva M.D."/>
            <person name="Binneck E."/>
            <person name="de Melo N.F."/>
            <person name="da Silva R.H."/>
            <person name="de Melo A.L.T.M."/>
            <person name="Pandolfi V."/>
            <person name="Bustamante F.O."/>
            <person name="Brasileiro-Vidal A.C."/>
            <person name="Benko-Iseppon A.M."/>
        </authorList>
    </citation>
    <scope>NUCLEOTIDE SEQUENCE [LARGE SCALE GENOMIC DNA]</scope>
    <source>
        <tissue evidence="2">Leaves</tissue>
    </source>
</reference>
<name>A0ABU6YLN9_9FABA</name>
<evidence type="ECO:0000313" key="3">
    <source>
        <dbReference type="Proteomes" id="UP001341840"/>
    </source>
</evidence>
<gene>
    <name evidence="2" type="ORF">PIB30_072458</name>
</gene>
<evidence type="ECO:0000256" key="1">
    <source>
        <dbReference type="SAM" id="MobiDB-lite"/>
    </source>
</evidence>
<accession>A0ABU6YLN9</accession>
<dbReference type="Proteomes" id="UP001341840">
    <property type="component" value="Unassembled WGS sequence"/>
</dbReference>